<accession>A0A8C4R1J3</accession>
<evidence type="ECO:0000313" key="3">
    <source>
        <dbReference type="Ensembl" id="ENSEBUP00000023605.1"/>
    </source>
</evidence>
<keyword evidence="4" id="KW-1185">Reference proteome</keyword>
<dbReference type="GO" id="GO:0031175">
    <property type="term" value="P:neuron projection development"/>
    <property type="evidence" value="ECO:0007669"/>
    <property type="project" value="TreeGrafter"/>
</dbReference>
<dbReference type="SUPFAM" id="SSF49265">
    <property type="entry name" value="Fibronectin type III"/>
    <property type="match status" value="2"/>
</dbReference>
<reference evidence="3" key="2">
    <citation type="submission" date="2025-09" db="UniProtKB">
        <authorList>
            <consortium name="Ensembl"/>
        </authorList>
    </citation>
    <scope>IDENTIFICATION</scope>
</reference>
<dbReference type="Ensembl" id="ENSEBUT00000024180.1">
    <property type="protein sequence ID" value="ENSEBUP00000023605.1"/>
    <property type="gene ID" value="ENSEBUG00000014546.1"/>
</dbReference>
<dbReference type="GO" id="GO:0005615">
    <property type="term" value="C:extracellular space"/>
    <property type="evidence" value="ECO:0007669"/>
    <property type="project" value="TreeGrafter"/>
</dbReference>
<dbReference type="InterPro" id="IPR036116">
    <property type="entry name" value="FN3_sf"/>
</dbReference>
<dbReference type="PROSITE" id="PS50853">
    <property type="entry name" value="FN3"/>
    <property type="match status" value="1"/>
</dbReference>
<dbReference type="InterPro" id="IPR013783">
    <property type="entry name" value="Ig-like_fold"/>
</dbReference>
<evidence type="ECO:0000313" key="4">
    <source>
        <dbReference type="Proteomes" id="UP000694388"/>
    </source>
</evidence>
<feature type="domain" description="Fibronectin type-III" evidence="2">
    <location>
        <begin position="1"/>
        <end position="57"/>
    </location>
</feature>
<dbReference type="Gene3D" id="2.60.40.10">
    <property type="entry name" value="Immunoglobulins"/>
    <property type="match status" value="2"/>
</dbReference>
<protein>
    <recommendedName>
        <fullName evidence="2">Fibronectin type-III domain-containing protein</fullName>
    </recommendedName>
</protein>
<dbReference type="InterPro" id="IPR003961">
    <property type="entry name" value="FN3_dom"/>
</dbReference>
<organism evidence="3 4">
    <name type="scientific">Eptatretus burgeri</name>
    <name type="common">Inshore hagfish</name>
    <dbReference type="NCBI Taxonomy" id="7764"/>
    <lineage>
        <taxon>Eukaryota</taxon>
        <taxon>Metazoa</taxon>
        <taxon>Chordata</taxon>
        <taxon>Craniata</taxon>
        <taxon>Vertebrata</taxon>
        <taxon>Cyclostomata</taxon>
        <taxon>Myxini</taxon>
        <taxon>Myxiniformes</taxon>
        <taxon>Myxinidae</taxon>
        <taxon>Eptatretinae</taxon>
        <taxon>Eptatretus</taxon>
    </lineage>
</organism>
<dbReference type="PANTHER" id="PTHR46708">
    <property type="entry name" value="TENASCIN"/>
    <property type="match status" value="1"/>
</dbReference>
<evidence type="ECO:0000259" key="2">
    <source>
        <dbReference type="PROSITE" id="PS50853"/>
    </source>
</evidence>
<sequence>MGLHGDLRKLELPIDAVTVGISHLRPSTDYSFSLQTIGPGGSHSDPAVTSIRTAESPKTLKSQHEERITLTNITVRTELCKDHISSGETKVGRHGPQADARPSSAKAARGRLYVLDVWKNGFELAWTPGRDFDIPKHFEVTWQATEGGEVGRLLVPGVKREAKVEGLASGTRYLVAVKGQGKQSGAMKAAVTTASLIGFAWSSKNLGQVLHLTSTTTAATTTTMPGIYRAPSQSMADQAVPNQLDATFLIGLAASDITASSFVLSWFGAWEMFDSFLIHYAPENQGKDDQIKDAEGGTGVVEIPGSENSVTLSGLLEATEYEISLTGMRHGKAARTHNLILSTGTTHTHTHTH</sequence>
<dbReference type="AlphaFoldDB" id="A0A8C4R1J3"/>
<dbReference type="CDD" id="cd00063">
    <property type="entry name" value="FN3"/>
    <property type="match status" value="2"/>
</dbReference>
<dbReference type="Pfam" id="PF00041">
    <property type="entry name" value="fn3"/>
    <property type="match status" value="2"/>
</dbReference>
<dbReference type="SMART" id="SM00060">
    <property type="entry name" value="FN3"/>
    <property type="match status" value="2"/>
</dbReference>
<keyword evidence="1" id="KW-0677">Repeat</keyword>
<proteinExistence type="predicted"/>
<name>A0A8C4R1J3_EPTBU</name>
<evidence type="ECO:0000256" key="1">
    <source>
        <dbReference type="ARBA" id="ARBA00022737"/>
    </source>
</evidence>
<dbReference type="InterPro" id="IPR050991">
    <property type="entry name" value="ECM_Regulatory_Proteins"/>
</dbReference>
<dbReference type="GO" id="GO:0030155">
    <property type="term" value="P:regulation of cell adhesion"/>
    <property type="evidence" value="ECO:0007669"/>
    <property type="project" value="TreeGrafter"/>
</dbReference>
<dbReference type="PANTHER" id="PTHR46708:SF1">
    <property type="entry name" value="TENASCIN"/>
    <property type="match status" value="1"/>
</dbReference>
<reference evidence="3" key="1">
    <citation type="submission" date="2025-08" db="UniProtKB">
        <authorList>
            <consortium name="Ensembl"/>
        </authorList>
    </citation>
    <scope>IDENTIFICATION</scope>
</reference>
<dbReference type="Proteomes" id="UP000694388">
    <property type="component" value="Unplaced"/>
</dbReference>